<accession>A0A5P2BFG1</accession>
<organism evidence="1 2">
    <name type="scientific">Streptomyces venezuelae</name>
    <dbReference type="NCBI Taxonomy" id="54571"/>
    <lineage>
        <taxon>Bacteria</taxon>
        <taxon>Bacillati</taxon>
        <taxon>Actinomycetota</taxon>
        <taxon>Actinomycetes</taxon>
        <taxon>Kitasatosporales</taxon>
        <taxon>Streptomycetaceae</taxon>
        <taxon>Streptomyces</taxon>
    </lineage>
</organism>
<evidence type="ECO:0000313" key="2">
    <source>
        <dbReference type="Proteomes" id="UP000323046"/>
    </source>
</evidence>
<gene>
    <name evidence="1" type="ORF">DEJ47_24505</name>
</gene>
<keyword evidence="2" id="KW-1185">Reference proteome</keyword>
<proteinExistence type="predicted"/>
<sequence length="144" mass="15411">MALNLASLPQANGGWFKPKDNIDAVAILVEVKDFQRQRPTPNGPKDSALCDISIWKSREQLGAAPEVNLGQRIEQTVLARDLETVVGQAVLVTVDQVPSKKPGGNPAWVWKPVTDPEIVAAVVAYGEKRDAAVTEAAAAAPDFD</sequence>
<dbReference type="EMBL" id="CP029193">
    <property type="protein sequence ID" value="QES29173.1"/>
    <property type="molecule type" value="Genomic_DNA"/>
</dbReference>
<dbReference type="AlphaFoldDB" id="A0A5P2BFG1"/>
<dbReference type="Proteomes" id="UP000323046">
    <property type="component" value="Chromosome"/>
</dbReference>
<name>A0A5P2BFG1_STRVZ</name>
<dbReference type="OrthoDB" id="4180547at2"/>
<protein>
    <submittedName>
        <fullName evidence="1">Uncharacterized protein</fullName>
    </submittedName>
</protein>
<dbReference type="RefSeq" id="WP_150171662.1">
    <property type="nucleotide sequence ID" value="NZ_CP029193.1"/>
</dbReference>
<reference evidence="1 2" key="1">
    <citation type="submission" date="2018-05" db="EMBL/GenBank/DDBJ databases">
        <title>Streptomyces venezuelae.</title>
        <authorList>
            <person name="Kim W."/>
            <person name="Lee N."/>
            <person name="Cho B.-K."/>
        </authorList>
    </citation>
    <scope>NUCLEOTIDE SEQUENCE [LARGE SCALE GENOMIC DNA]</scope>
    <source>
        <strain evidence="1 2">ATCC 14583</strain>
    </source>
</reference>
<evidence type="ECO:0000313" key="1">
    <source>
        <dbReference type="EMBL" id="QES29173.1"/>
    </source>
</evidence>